<feature type="region of interest" description="Disordered" evidence="1">
    <location>
        <begin position="1"/>
        <end position="37"/>
    </location>
</feature>
<dbReference type="EMBL" id="JBJQND010000003">
    <property type="protein sequence ID" value="KAL3881743.1"/>
    <property type="molecule type" value="Genomic_DNA"/>
</dbReference>
<evidence type="ECO:0000313" key="3">
    <source>
        <dbReference type="EMBL" id="KAL3881743.1"/>
    </source>
</evidence>
<dbReference type="Pfam" id="PF11707">
    <property type="entry name" value="Npa1"/>
    <property type="match status" value="1"/>
</dbReference>
<accession>A0ABD3XA41</accession>
<evidence type="ECO:0000259" key="2">
    <source>
        <dbReference type="Pfam" id="PF11707"/>
    </source>
</evidence>
<organism evidence="3 4">
    <name type="scientific">Sinanodonta woodiana</name>
    <name type="common">Chinese pond mussel</name>
    <name type="synonym">Anodonta woodiana</name>
    <dbReference type="NCBI Taxonomy" id="1069815"/>
    <lineage>
        <taxon>Eukaryota</taxon>
        <taxon>Metazoa</taxon>
        <taxon>Spiralia</taxon>
        <taxon>Lophotrochozoa</taxon>
        <taxon>Mollusca</taxon>
        <taxon>Bivalvia</taxon>
        <taxon>Autobranchia</taxon>
        <taxon>Heteroconchia</taxon>
        <taxon>Palaeoheterodonta</taxon>
        <taxon>Unionida</taxon>
        <taxon>Unionoidea</taxon>
        <taxon>Unionidae</taxon>
        <taxon>Unioninae</taxon>
        <taxon>Sinanodonta</taxon>
    </lineage>
</organism>
<dbReference type="PANTHER" id="PTHR13500">
    <property type="entry name" value="NUCLEOLAR PRERIBOSOMAL-ASSOCIATED PROTEIN 1"/>
    <property type="match status" value="1"/>
</dbReference>
<name>A0ABD3XA41_SINWO</name>
<gene>
    <name evidence="3" type="ORF">ACJMK2_028138</name>
</gene>
<sequence>MATCTDNVGRTDKMKSKKRRTLGPKSQDDDTSSSPKKTKLENAFTEIEFKVMLKDPNTSFAALEKFITEAEKYPDEVKYDLVAGYCRSSGECAEIFQILEAGNRKQSELQIIFSCLEHILVRITENLSAYKLVGQNIVKKFLDSHMKNVYFCLSMSNKSAQIKATLELLTAMIMLGPSSARTVALQFDFKSPKMAPLFSRRDMKDSQDVRSCLIHFIVAFLLVGDNDVIRLLVDQKEFLSSLFKGITFDRVPVIQLLLSSMLEKIVRNPGISKTAKVRLFSETALKQMGQLYVWSGPSRWKENTKDTSKVPDLFQEEESMGNPERAEVASAVHSFFMELCCSFKHGIIFQDRSFGTAGRNQNQIITSFLAYLSSLSKHPQVQELVVSILKSCPEQIHHFLPSMLNSLSPRATKNWYHSLEFLHKIYTTQLLNPPLLKSKEHFPLNKVVTILLRFTMPSSQVLNTVMPGIKNNNMHVRHAVLTFLKVLLLRVIKILNLIGQSHPSDEPFYKVYTAEELKEIKETYMESVIKLLPDGREIMQCWDKRITASSNTPCPSKIDGQQELEPVDPRQHMVLIEQVLCLYQEIVPFLMVNNPDWVGRLLEGIGALSDEDVPSENSGDDYMHPQLYLLKLLAGTDARRLPWGKEGHKGGSSLMFLLLDMGVKLRKNERVTQITTHLTCKMLKTTGFFESATDELKLWLNLLHKHADCSESRTLLVTFVSKVFMTFLSNPLPYFDKVSDLVSDAVALETTEDDMETTSVGTSEDAINAILEMDMEELEDENFSTNVHSEVTESNIVNRLPFSPIFIVALDALKKNDTKSQDIVNYLSEVTLALFHQQTNPLPLCHLVKSCQTDLPEHVCSFITSFISEDKAVKIKKLEGFVSKFQYQLMALHADKKMSTDQTLIKALKEEYLACSPENASTAAKSILLYIWTLLDYQQVKSKSREERLSLMFTLLKELLDGVNNNVKQTTRNQQEDKEDNEFSLLALLVESQGNMLESLLQIILDHPSIKKWFLSHISNENMKHKPRIAEITTSYISEYLCLSCTLSTEVLKPVLQFYRNKVFSCFKQFKDDKGAILGETVTVLFQCLLHLSKNIEVDQKVHVLTECLSLPMRHFSSSENQVGLKLLCQLLSILATSAVQRVIRIAPERVDKLIRIALNSKEETMLKSITDFLLHQAHLAFGCSSKIVEKMFKQPSKEVIQIAEILISHSCVLRHTFEEFLSTTKTLQFKESYLPLFCTYCRVTASQVKNEESCRPHLEKIGNLFQDDFIVICSTAEREFNPDIIHLLGHVIRLGIMDPKFISKLQKLLIKTVSAGTGVLPHHLQLLSQILQEPLLEIRKSADTSLSDNKKSHDLSPRRQLLKACCECLVHTLASKSSRQLAVEDKIMDILHQFTQEEIEDFITADLDFWSSIWPKLVTCCL</sequence>
<dbReference type="InterPro" id="IPR021714">
    <property type="entry name" value="URB1_N"/>
</dbReference>
<protein>
    <recommendedName>
        <fullName evidence="2">URB1 N-terminal domain-containing protein</fullName>
    </recommendedName>
</protein>
<evidence type="ECO:0000256" key="1">
    <source>
        <dbReference type="SAM" id="MobiDB-lite"/>
    </source>
</evidence>
<reference evidence="3 4" key="1">
    <citation type="submission" date="2024-11" db="EMBL/GenBank/DDBJ databases">
        <title>Chromosome-level genome assembly of the freshwater bivalve Anodonta woodiana.</title>
        <authorList>
            <person name="Chen X."/>
        </authorList>
    </citation>
    <scope>NUCLEOTIDE SEQUENCE [LARGE SCALE GENOMIC DNA]</scope>
    <source>
        <strain evidence="3">MN2024</strain>
        <tissue evidence="3">Gills</tissue>
    </source>
</reference>
<comment type="caution">
    <text evidence="3">The sequence shown here is derived from an EMBL/GenBank/DDBJ whole genome shotgun (WGS) entry which is preliminary data.</text>
</comment>
<dbReference type="PANTHER" id="PTHR13500:SF0">
    <property type="entry name" value="NUCLEOLAR PRE-RIBOSOMAL-ASSOCIATED PROTEIN 1"/>
    <property type="match status" value="1"/>
</dbReference>
<keyword evidence="4" id="KW-1185">Reference proteome</keyword>
<feature type="non-terminal residue" evidence="3">
    <location>
        <position position="1423"/>
    </location>
</feature>
<feature type="domain" description="URB1 N-terminal" evidence="2">
    <location>
        <begin position="92"/>
        <end position="416"/>
    </location>
</feature>
<dbReference type="InterPro" id="IPR039844">
    <property type="entry name" value="URB1"/>
</dbReference>
<evidence type="ECO:0000313" key="4">
    <source>
        <dbReference type="Proteomes" id="UP001634394"/>
    </source>
</evidence>
<dbReference type="Proteomes" id="UP001634394">
    <property type="component" value="Unassembled WGS sequence"/>
</dbReference>
<proteinExistence type="predicted"/>